<protein>
    <submittedName>
        <fullName evidence="2">Uncharacterized protein</fullName>
    </submittedName>
</protein>
<keyword evidence="3" id="KW-1185">Reference proteome</keyword>
<organism evidence="2 3">
    <name type="scientific">Nepenthes gracilis</name>
    <name type="common">Slender pitcher plant</name>
    <dbReference type="NCBI Taxonomy" id="150966"/>
    <lineage>
        <taxon>Eukaryota</taxon>
        <taxon>Viridiplantae</taxon>
        <taxon>Streptophyta</taxon>
        <taxon>Embryophyta</taxon>
        <taxon>Tracheophyta</taxon>
        <taxon>Spermatophyta</taxon>
        <taxon>Magnoliopsida</taxon>
        <taxon>eudicotyledons</taxon>
        <taxon>Gunneridae</taxon>
        <taxon>Pentapetalae</taxon>
        <taxon>Caryophyllales</taxon>
        <taxon>Nepenthaceae</taxon>
        <taxon>Nepenthes</taxon>
    </lineage>
</organism>
<reference evidence="2" key="1">
    <citation type="submission" date="2023-05" db="EMBL/GenBank/DDBJ databases">
        <title>Nepenthes gracilis genome sequencing.</title>
        <authorList>
            <person name="Fukushima K."/>
        </authorList>
    </citation>
    <scope>NUCLEOTIDE SEQUENCE</scope>
    <source>
        <strain evidence="2">SING2019-196</strain>
    </source>
</reference>
<feature type="region of interest" description="Disordered" evidence="1">
    <location>
        <begin position="310"/>
        <end position="332"/>
    </location>
</feature>
<dbReference type="EMBL" id="BSYO01000022">
    <property type="protein sequence ID" value="GMH20961.1"/>
    <property type="molecule type" value="Genomic_DNA"/>
</dbReference>
<feature type="compositionally biased region" description="Polar residues" evidence="1">
    <location>
        <begin position="311"/>
        <end position="320"/>
    </location>
</feature>
<proteinExistence type="predicted"/>
<accession>A0AAD3T394</accession>
<feature type="compositionally biased region" description="Polar residues" evidence="1">
    <location>
        <begin position="73"/>
        <end position="83"/>
    </location>
</feature>
<evidence type="ECO:0000313" key="2">
    <source>
        <dbReference type="EMBL" id="GMH20961.1"/>
    </source>
</evidence>
<sequence>MVHHQHRPTTRSLSKGRDELTSTNPQQLPTAPIVLPTGSRCSNKLATSTNSSPGDFKTSRRPPPTQKDKFQPPGSSLQHPLVSSSNNYMHQHEKHGFNCWAIQAHSKPLGIITAHTTAIKQQYSISHPKPELSCFSTPIMAAEPRQTSGSKRQIHSNISNCNGAYWSSTIHSQLPTRESLLASIQSRGNASGVHSFNYSLNKEAARTNYHFSIRIATYYASPNTIRPDTHTKGISDGNVGHISNLNHTIPTQGAQEAATISATNTMLPLRQSQHTIQTHFSSAISSDAKFIAIPRLLNNWIPISRARGQFTHGNQQSPTDQLKHLQRHQRRH</sequence>
<dbReference type="Proteomes" id="UP001279734">
    <property type="component" value="Unassembled WGS sequence"/>
</dbReference>
<name>A0AAD3T394_NEPGR</name>
<evidence type="ECO:0000313" key="3">
    <source>
        <dbReference type="Proteomes" id="UP001279734"/>
    </source>
</evidence>
<comment type="caution">
    <text evidence="2">The sequence shown here is derived from an EMBL/GenBank/DDBJ whole genome shotgun (WGS) entry which is preliminary data.</text>
</comment>
<gene>
    <name evidence="2" type="ORF">Nepgr_022803</name>
</gene>
<feature type="region of interest" description="Disordered" evidence="1">
    <location>
        <begin position="1"/>
        <end position="83"/>
    </location>
</feature>
<dbReference type="AlphaFoldDB" id="A0AAD3T394"/>
<feature type="compositionally biased region" description="Polar residues" evidence="1">
    <location>
        <begin position="39"/>
        <end position="53"/>
    </location>
</feature>
<evidence type="ECO:0000256" key="1">
    <source>
        <dbReference type="SAM" id="MobiDB-lite"/>
    </source>
</evidence>